<evidence type="ECO:0000256" key="1">
    <source>
        <dbReference type="SAM" id="SignalP"/>
    </source>
</evidence>
<sequence>MMARWMAMVSAVVLASGCANVAAGEGPDFNAKVLAAVKSMPAGGGYDGSDATKNLLPGACRIEAGQVRVTPGRAKPSFCSGATYLVLLEALDRGNEALLPVIDHQDGHGIFGRWNANGPGAAKLVADLGAGVNFTSWEKARPGDFLKIWWGDEIGRRERGHHVVYLGHDAGSVRFWSSNQPGGYGVKSVPRSDCKRVLFTRITRPERFAAANRLPENDPWLARMLREDFPWAEVARKCRVVD</sequence>
<evidence type="ECO:0000313" key="2">
    <source>
        <dbReference type="EMBL" id="GAA5482886.1"/>
    </source>
</evidence>
<protein>
    <recommendedName>
        <fullName evidence="4">NlpC/P60 domain-containing protein</fullName>
    </recommendedName>
</protein>
<feature type="chain" id="PRO_5045945846" description="NlpC/P60 domain-containing protein" evidence="1">
    <location>
        <begin position="22"/>
        <end position="242"/>
    </location>
</feature>
<organism evidence="2 3">
    <name type="scientific">Haloferula sargassicola</name>
    <dbReference type="NCBI Taxonomy" id="490096"/>
    <lineage>
        <taxon>Bacteria</taxon>
        <taxon>Pseudomonadati</taxon>
        <taxon>Verrucomicrobiota</taxon>
        <taxon>Verrucomicrobiia</taxon>
        <taxon>Verrucomicrobiales</taxon>
        <taxon>Verrucomicrobiaceae</taxon>
        <taxon>Haloferula</taxon>
    </lineage>
</organism>
<evidence type="ECO:0008006" key="4">
    <source>
        <dbReference type="Google" id="ProtNLM"/>
    </source>
</evidence>
<gene>
    <name evidence="2" type="ORF">Hsar01_02111</name>
</gene>
<dbReference type="RefSeq" id="WP_353567014.1">
    <property type="nucleotide sequence ID" value="NZ_BAABRI010000010.1"/>
</dbReference>
<dbReference type="PROSITE" id="PS51257">
    <property type="entry name" value="PROKAR_LIPOPROTEIN"/>
    <property type="match status" value="1"/>
</dbReference>
<dbReference type="EMBL" id="BAABRI010000010">
    <property type="protein sequence ID" value="GAA5482886.1"/>
    <property type="molecule type" value="Genomic_DNA"/>
</dbReference>
<reference evidence="2 3" key="1">
    <citation type="submission" date="2024-02" db="EMBL/GenBank/DDBJ databases">
        <title>Haloferula sargassicola NBRC 104335.</title>
        <authorList>
            <person name="Ichikawa N."/>
            <person name="Katano-Makiyama Y."/>
            <person name="Hidaka K."/>
        </authorList>
    </citation>
    <scope>NUCLEOTIDE SEQUENCE [LARGE SCALE GENOMIC DNA]</scope>
    <source>
        <strain evidence="2 3">NBRC 104335</strain>
    </source>
</reference>
<accession>A0ABP9UQB6</accession>
<proteinExistence type="predicted"/>
<keyword evidence="1" id="KW-0732">Signal</keyword>
<comment type="caution">
    <text evidence="2">The sequence shown here is derived from an EMBL/GenBank/DDBJ whole genome shotgun (WGS) entry which is preliminary data.</text>
</comment>
<name>A0ABP9UQB6_9BACT</name>
<dbReference type="Proteomes" id="UP001476282">
    <property type="component" value="Unassembled WGS sequence"/>
</dbReference>
<evidence type="ECO:0000313" key="3">
    <source>
        <dbReference type="Proteomes" id="UP001476282"/>
    </source>
</evidence>
<feature type="signal peptide" evidence="1">
    <location>
        <begin position="1"/>
        <end position="21"/>
    </location>
</feature>
<keyword evidence="3" id="KW-1185">Reference proteome</keyword>